<keyword evidence="9 13" id="KW-0505">Motor protein</keyword>
<organism evidence="18 19">
    <name type="scientific">Nothobranchius furzeri</name>
    <name type="common">Turquoise killifish</name>
    <dbReference type="NCBI Taxonomy" id="105023"/>
    <lineage>
        <taxon>Eukaryota</taxon>
        <taxon>Metazoa</taxon>
        <taxon>Chordata</taxon>
        <taxon>Craniata</taxon>
        <taxon>Vertebrata</taxon>
        <taxon>Euteleostomi</taxon>
        <taxon>Actinopterygii</taxon>
        <taxon>Neopterygii</taxon>
        <taxon>Teleostei</taxon>
        <taxon>Neoteleostei</taxon>
        <taxon>Acanthomorphata</taxon>
        <taxon>Ovalentaria</taxon>
        <taxon>Atherinomorphae</taxon>
        <taxon>Cyprinodontiformes</taxon>
        <taxon>Nothobranchiidae</taxon>
        <taxon>Nothobranchius</taxon>
    </lineage>
</organism>
<reference evidence="18" key="1">
    <citation type="submission" date="2014-08" db="EMBL/GenBank/DDBJ databases">
        <authorList>
            <person name="Senf B."/>
            <person name="Petzold A."/>
            <person name="Downie B.R."/>
            <person name="Koch P."/>
            <person name="Platzer M."/>
        </authorList>
    </citation>
    <scope>NUCLEOTIDE SEQUENCE [LARGE SCALE GENOMIC DNA]</scope>
    <source>
        <strain evidence="18">GRZ</strain>
    </source>
</reference>
<dbReference type="Ensembl" id="ENSNFUT00015056925.1">
    <property type="protein sequence ID" value="ENSNFUP00015054617.1"/>
    <property type="gene ID" value="ENSNFUG00015025340.1"/>
</dbReference>
<evidence type="ECO:0000256" key="11">
    <source>
        <dbReference type="ARBA" id="ARBA00023273"/>
    </source>
</evidence>
<feature type="compositionally biased region" description="Basic and acidic residues" evidence="16">
    <location>
        <begin position="478"/>
        <end position="493"/>
    </location>
</feature>
<feature type="binding site" evidence="13">
    <location>
        <begin position="106"/>
        <end position="113"/>
    </location>
    <ligand>
        <name>ATP</name>
        <dbReference type="ChEBI" id="CHEBI:30616"/>
    </ligand>
</feature>
<feature type="region of interest" description="Disordered" evidence="16">
    <location>
        <begin position="713"/>
        <end position="735"/>
    </location>
</feature>
<dbReference type="PANTHER" id="PTHR47968">
    <property type="entry name" value="CENTROMERE PROTEIN E"/>
    <property type="match status" value="1"/>
</dbReference>
<dbReference type="PROSITE" id="PS00411">
    <property type="entry name" value="KINESIN_MOTOR_1"/>
    <property type="match status" value="1"/>
</dbReference>
<feature type="region of interest" description="Disordered" evidence="16">
    <location>
        <begin position="469"/>
        <end position="505"/>
    </location>
</feature>
<keyword evidence="10" id="KW-0206">Cytoskeleton</keyword>
<evidence type="ECO:0000256" key="4">
    <source>
        <dbReference type="ARBA" id="ARBA00022701"/>
    </source>
</evidence>
<keyword evidence="4 14" id="KW-0493">Microtubule</keyword>
<dbReference type="Pfam" id="PF00225">
    <property type="entry name" value="Kinesin"/>
    <property type="match status" value="1"/>
</dbReference>
<evidence type="ECO:0000256" key="14">
    <source>
        <dbReference type="RuleBase" id="RU000394"/>
    </source>
</evidence>
<keyword evidence="11" id="KW-0966">Cell projection</keyword>
<evidence type="ECO:0000256" key="13">
    <source>
        <dbReference type="PROSITE-ProRule" id="PRU00283"/>
    </source>
</evidence>
<keyword evidence="5 13" id="KW-0547">Nucleotide-binding</keyword>
<dbReference type="InterPro" id="IPR019821">
    <property type="entry name" value="Kinesin_motor_CS"/>
</dbReference>
<dbReference type="InterPro" id="IPR036961">
    <property type="entry name" value="Kinesin_motor_dom_sf"/>
</dbReference>
<protein>
    <recommendedName>
        <fullName evidence="14">Kinesin-like protein</fullName>
    </recommendedName>
</protein>
<keyword evidence="6 13" id="KW-0067">ATP-binding</keyword>
<gene>
    <name evidence="18" type="primary">KIF19</name>
    <name evidence="18" type="synonym">kif19</name>
</gene>
<evidence type="ECO:0000256" key="2">
    <source>
        <dbReference type="ARBA" id="ARBA00004245"/>
    </source>
</evidence>
<dbReference type="Gene3D" id="3.40.850.10">
    <property type="entry name" value="Kinesin motor domain"/>
    <property type="match status" value="1"/>
</dbReference>
<dbReference type="InterPro" id="IPR027417">
    <property type="entry name" value="P-loop_NTPase"/>
</dbReference>
<evidence type="ECO:0000313" key="19">
    <source>
        <dbReference type="Proteomes" id="UP000694548"/>
    </source>
</evidence>
<name>A0A8C6Q794_NOTFU</name>
<dbReference type="GO" id="GO:0005524">
    <property type="term" value="F:ATP binding"/>
    <property type="evidence" value="ECO:0007669"/>
    <property type="project" value="UniProtKB-UniRule"/>
</dbReference>
<dbReference type="GO" id="GO:0007018">
    <property type="term" value="P:microtubule-based movement"/>
    <property type="evidence" value="ECO:0007669"/>
    <property type="project" value="InterPro"/>
</dbReference>
<keyword evidence="3" id="KW-0963">Cytoplasm</keyword>
<dbReference type="InterPro" id="IPR027640">
    <property type="entry name" value="Kinesin-like_fam"/>
</dbReference>
<dbReference type="GeneTree" id="ENSGT00940000160989"/>
<keyword evidence="8" id="KW-0969">Cilium</keyword>
<dbReference type="InterPro" id="IPR001752">
    <property type="entry name" value="Kinesin_motor_dom"/>
</dbReference>
<proteinExistence type="inferred from homology"/>
<dbReference type="FunFam" id="3.40.850.10:FF:000037">
    <property type="entry name" value="kinesin-like protein KIF19"/>
    <property type="match status" value="1"/>
</dbReference>
<dbReference type="PANTHER" id="PTHR47968:SF13">
    <property type="entry name" value="KINESIN-LIKE PROTEIN KIF19 ISOFORM X1"/>
    <property type="match status" value="1"/>
</dbReference>
<feature type="coiled-coil region" evidence="15">
    <location>
        <begin position="363"/>
        <end position="390"/>
    </location>
</feature>
<evidence type="ECO:0000256" key="8">
    <source>
        <dbReference type="ARBA" id="ARBA00023069"/>
    </source>
</evidence>
<dbReference type="SMART" id="SM00129">
    <property type="entry name" value="KISc"/>
    <property type="match status" value="1"/>
</dbReference>
<evidence type="ECO:0000256" key="15">
    <source>
        <dbReference type="SAM" id="Coils"/>
    </source>
</evidence>
<evidence type="ECO:0000256" key="16">
    <source>
        <dbReference type="SAM" id="MobiDB-lite"/>
    </source>
</evidence>
<dbReference type="AlphaFoldDB" id="A0A8C6Q794"/>
<evidence type="ECO:0000313" key="18">
    <source>
        <dbReference type="Ensembl" id="ENSNFUP00015054617.1"/>
    </source>
</evidence>
<evidence type="ECO:0000256" key="6">
    <source>
        <dbReference type="ARBA" id="ARBA00022840"/>
    </source>
</evidence>
<comment type="subcellular location">
    <subcellularLocation>
        <location evidence="1">Cell projection</location>
        <location evidence="1">Cilium</location>
    </subcellularLocation>
    <subcellularLocation>
        <location evidence="2">Cytoplasm</location>
        <location evidence="2">Cytoskeleton</location>
    </subcellularLocation>
</comment>
<dbReference type="SUPFAM" id="SSF52540">
    <property type="entry name" value="P-loop containing nucleoside triphosphate hydrolases"/>
    <property type="match status" value="1"/>
</dbReference>
<accession>A0A8C6Q794</accession>
<sequence>SYSSAPSKSNQIFLNVALRIRPLSDGEQEEGATIVAHRVDDQMVVLMDPMEDPDDILRAHRSREKTYLFDVAFDFSASQEEVYRATTKGLIEGLISGYNATVFAYGPTGCGKTYTMLGTDKEPGIYVRTLNDLFRAIEETSDDMLYSISMSYLEIYNEMIRDLLNPSSGFLDLREDSKGVIQVAGITEVSTINAQEIMELLMKGNKQRTQEPTAANQTSSRSHAVLQVAVKQQSRCRDVLQEVRFARLFMIDLAGSERAAQTQNRGQRLKEGAHINRSLLALGNCINALSDKNGTKYVNYRDSKLTRLLKDSLGGNSRTVMIAHISPAFMAFEESRNTLTYADRAKSIRTRVKKNLINVSYHIAQYTNIISDLRCEIQRLKKKIAEQSSRQLSSDRADIRNIQAEVQAHSSQQGRAEMDQLREQLLDAFRQQMEIRKTLIELENNNMEIQIDTSKHLVTITDWEQEQSRRRKKWRGERRKESVNKDESEKDSDSPESLPDSIETQDVAVARENLVTLMAEQKKIQKQKGLLERRFLELRDRARRLEELLPRRVSSEEQREVLGLLCKVHELEIENAEMQSHALIKDNVIRQKNCVVQRFEQHRHLCDEIIQQQRQFIDDNSLLVPPHLQELYNVYTRELDERKLERAMALDKLPTRNTIKGSLPRITLPGHGRDYIQDVDSDQESVRNLCSDSRRGQLLKPDVPLSDRVFKSSPHAKQIKSSAVMTPPPIHINGKGNREVRMVLGERQQILKGVQNIVVKAARRRSKALEVDVLRIPQAPSPLDPKKQKSCLSLSEAPPRGVPLRRGRQPTPELRHATSDDNLSSSTGEGIGLHATWTRPRNRQVATKTQTPRELDFEARRKKRRSRSFEVTGQAVGAHMLSPPHPASIT</sequence>
<evidence type="ECO:0000256" key="7">
    <source>
        <dbReference type="ARBA" id="ARBA00023054"/>
    </source>
</evidence>
<dbReference type="Proteomes" id="UP000694548">
    <property type="component" value="Chromosome sgr12"/>
</dbReference>
<dbReference type="GO" id="GO:0005874">
    <property type="term" value="C:microtubule"/>
    <property type="evidence" value="ECO:0007669"/>
    <property type="project" value="UniProtKB-KW"/>
</dbReference>
<dbReference type="PROSITE" id="PS50067">
    <property type="entry name" value="KINESIN_MOTOR_2"/>
    <property type="match status" value="1"/>
</dbReference>
<dbReference type="GO" id="GO:0005929">
    <property type="term" value="C:cilium"/>
    <property type="evidence" value="ECO:0007669"/>
    <property type="project" value="UniProtKB-SubCell"/>
</dbReference>
<feature type="domain" description="Kinesin motor" evidence="17">
    <location>
        <begin position="13"/>
        <end position="348"/>
    </location>
</feature>
<dbReference type="GO" id="GO:0008017">
    <property type="term" value="F:microtubule binding"/>
    <property type="evidence" value="ECO:0007669"/>
    <property type="project" value="InterPro"/>
</dbReference>
<dbReference type="PRINTS" id="PR00380">
    <property type="entry name" value="KINESINHEAVY"/>
</dbReference>
<keyword evidence="7 15" id="KW-0175">Coiled coil</keyword>
<comment type="function">
    <text evidence="12">Plus end-directed microtubule-dependent motor protein that regulates the length of motile cilia by mediating depolymerization of microtubules at ciliary tips.</text>
</comment>
<evidence type="ECO:0000256" key="9">
    <source>
        <dbReference type="ARBA" id="ARBA00023175"/>
    </source>
</evidence>
<dbReference type="CDD" id="cd01370">
    <property type="entry name" value="KISc_KIP3_like"/>
    <property type="match status" value="1"/>
</dbReference>
<evidence type="ECO:0000256" key="12">
    <source>
        <dbReference type="ARBA" id="ARBA00055376"/>
    </source>
</evidence>
<comment type="similarity">
    <text evidence="13 14">Belongs to the TRAFAC class myosin-kinesin ATPase superfamily. Kinesin family.</text>
</comment>
<evidence type="ECO:0000256" key="5">
    <source>
        <dbReference type="ARBA" id="ARBA00022741"/>
    </source>
</evidence>
<keyword evidence="19" id="KW-1185">Reference proteome</keyword>
<reference evidence="18" key="3">
    <citation type="submission" date="2025-09" db="UniProtKB">
        <authorList>
            <consortium name="Ensembl"/>
        </authorList>
    </citation>
    <scope>IDENTIFICATION</scope>
</reference>
<reference evidence="18" key="2">
    <citation type="submission" date="2025-08" db="UniProtKB">
        <authorList>
            <consortium name="Ensembl"/>
        </authorList>
    </citation>
    <scope>IDENTIFICATION</scope>
</reference>
<evidence type="ECO:0000256" key="3">
    <source>
        <dbReference type="ARBA" id="ARBA00022490"/>
    </source>
</evidence>
<feature type="region of interest" description="Disordered" evidence="16">
    <location>
        <begin position="778"/>
        <end position="890"/>
    </location>
</feature>
<evidence type="ECO:0000256" key="10">
    <source>
        <dbReference type="ARBA" id="ARBA00023212"/>
    </source>
</evidence>
<evidence type="ECO:0000259" key="17">
    <source>
        <dbReference type="PROSITE" id="PS50067"/>
    </source>
</evidence>
<evidence type="ECO:0000256" key="1">
    <source>
        <dbReference type="ARBA" id="ARBA00004138"/>
    </source>
</evidence>
<dbReference type="GO" id="GO:0003777">
    <property type="term" value="F:microtubule motor activity"/>
    <property type="evidence" value="ECO:0007669"/>
    <property type="project" value="InterPro"/>
</dbReference>